<dbReference type="GO" id="GO:0006367">
    <property type="term" value="P:transcription initiation at RNA polymerase II promoter"/>
    <property type="evidence" value="ECO:0007669"/>
    <property type="project" value="TreeGrafter"/>
</dbReference>
<evidence type="ECO:0000259" key="5">
    <source>
        <dbReference type="Pfam" id="PF05699"/>
    </source>
</evidence>
<dbReference type="PANTHER" id="PTHR19879:SF1">
    <property type="entry name" value="CANNONBALL-RELATED"/>
    <property type="match status" value="1"/>
</dbReference>
<protein>
    <submittedName>
        <fullName evidence="6">Transcription initiation factor TFIID subunit 5</fullName>
    </submittedName>
</protein>
<comment type="subcellular location">
    <subcellularLocation>
        <location evidence="1">Nucleus</location>
    </subcellularLocation>
</comment>
<dbReference type="Gene3D" id="1.25.40.500">
    <property type="entry name" value="TFIID subunit TAF5, NTD2 domain"/>
    <property type="match status" value="1"/>
</dbReference>
<feature type="domain" description="HAT C-terminal dimerisation" evidence="5">
    <location>
        <begin position="492"/>
        <end position="547"/>
    </location>
</feature>
<name>A0A8B6BWK6_MYTGA</name>
<dbReference type="InterPro" id="IPR012337">
    <property type="entry name" value="RNaseH-like_sf"/>
</dbReference>
<sequence>MNSLQSQSSPKSDVSDKQTLLAVLQFLKKNNLKCTEELLKKEAGVTDDDVKPQSAGQSESDVANALAAYKSSDDPTRYTDYYTDLKTFIESCLDVHKVELYLILYPVFVHMYLELVYNQHERHAMEFFHKFSGEQEYYYQDDLRQLSSVTKREHMRGNQLMDNFKASRFIIKMSRDSYNHLKRYLQENQMKPLLTIIQEHLFIDVFDGVPRNKQQITATGGGLLGEAERDANKAKVFYGLLKEPDINIPVDDDDEAPEGEDKPKKKKAKKDPLLMRKSKNDPHAPQSNRIPLPELKDQDKLEKINSFREAIKRVRIGPDQMPTVCFYSITNAHQGVTTVNVCEDSSLMSAGFADSTIRVFTLTPNKLRGMKSGDDLEIIDKDSGARNDLVRHSKTMTHSKLEKSQAESKGMASLFTKTKSVLADKVTNAETLFSYFVAEHNLSFAVTDHFTKLCKLMFSDSEIASGYSCGKTKTTQIVKRALSVENNKVVVENKPRFFVLSKLAKTLLVLPNSNADSERAFSLVKKIATELRADLNKDTLCALLSCKMNTHLHCYELKPSAVLLKNAKSATMEYNNSLK</sequence>
<dbReference type="Pfam" id="PF05699">
    <property type="entry name" value="Dimer_Tnp_hAT"/>
    <property type="match status" value="1"/>
</dbReference>
<dbReference type="GO" id="GO:0016251">
    <property type="term" value="F:RNA polymerase II general transcription initiation factor activity"/>
    <property type="evidence" value="ECO:0007669"/>
    <property type="project" value="TreeGrafter"/>
</dbReference>
<reference evidence="6" key="1">
    <citation type="submission" date="2018-11" db="EMBL/GenBank/DDBJ databases">
        <authorList>
            <person name="Alioto T."/>
            <person name="Alioto T."/>
        </authorList>
    </citation>
    <scope>NUCLEOTIDE SEQUENCE</scope>
</reference>
<dbReference type="InterPro" id="IPR006594">
    <property type="entry name" value="LisH"/>
</dbReference>
<comment type="caution">
    <text evidence="6">The sequence shown here is derived from an EMBL/GenBank/DDBJ whole genome shotgun (WGS) entry which is preliminary data.</text>
</comment>
<dbReference type="GO" id="GO:0046983">
    <property type="term" value="F:protein dimerization activity"/>
    <property type="evidence" value="ECO:0007669"/>
    <property type="project" value="InterPro"/>
</dbReference>
<evidence type="ECO:0000259" key="4">
    <source>
        <dbReference type="Pfam" id="PF04494"/>
    </source>
</evidence>
<evidence type="ECO:0000256" key="3">
    <source>
        <dbReference type="SAM" id="MobiDB-lite"/>
    </source>
</evidence>
<keyword evidence="2" id="KW-0539">Nucleus</keyword>
<dbReference type="OrthoDB" id="10266330at2759"/>
<feature type="domain" description="TFIID subunit TAF5 NTD2" evidence="4">
    <location>
        <begin position="73"/>
        <end position="201"/>
    </location>
</feature>
<dbReference type="GO" id="GO:0005669">
    <property type="term" value="C:transcription factor TFIID complex"/>
    <property type="evidence" value="ECO:0007669"/>
    <property type="project" value="TreeGrafter"/>
</dbReference>
<feature type="region of interest" description="Disordered" evidence="3">
    <location>
        <begin position="248"/>
        <end position="297"/>
    </location>
</feature>
<accession>A0A8B6BWK6</accession>
<evidence type="ECO:0000256" key="2">
    <source>
        <dbReference type="ARBA" id="ARBA00023242"/>
    </source>
</evidence>
<organism evidence="6 7">
    <name type="scientific">Mytilus galloprovincialis</name>
    <name type="common">Mediterranean mussel</name>
    <dbReference type="NCBI Taxonomy" id="29158"/>
    <lineage>
        <taxon>Eukaryota</taxon>
        <taxon>Metazoa</taxon>
        <taxon>Spiralia</taxon>
        <taxon>Lophotrochozoa</taxon>
        <taxon>Mollusca</taxon>
        <taxon>Bivalvia</taxon>
        <taxon>Autobranchia</taxon>
        <taxon>Pteriomorphia</taxon>
        <taxon>Mytilida</taxon>
        <taxon>Mytiloidea</taxon>
        <taxon>Mytilidae</taxon>
        <taxon>Mytilinae</taxon>
        <taxon>Mytilus</taxon>
    </lineage>
</organism>
<dbReference type="InterPro" id="IPR008906">
    <property type="entry name" value="HATC_C_dom"/>
</dbReference>
<dbReference type="SUPFAM" id="SSF53098">
    <property type="entry name" value="Ribonuclease H-like"/>
    <property type="match status" value="1"/>
</dbReference>
<evidence type="ECO:0000313" key="6">
    <source>
        <dbReference type="EMBL" id="VDH96324.1"/>
    </source>
</evidence>
<dbReference type="PROSITE" id="PS50896">
    <property type="entry name" value="LISH"/>
    <property type="match status" value="1"/>
</dbReference>
<dbReference type="AlphaFoldDB" id="A0A8B6BWK6"/>
<evidence type="ECO:0000313" key="7">
    <source>
        <dbReference type="Proteomes" id="UP000596742"/>
    </source>
</evidence>
<dbReference type="Proteomes" id="UP000596742">
    <property type="component" value="Unassembled WGS sequence"/>
</dbReference>
<dbReference type="PANTHER" id="PTHR19879">
    <property type="entry name" value="TRANSCRIPTION INITIATION FACTOR TFIID"/>
    <property type="match status" value="1"/>
</dbReference>
<evidence type="ECO:0000256" key="1">
    <source>
        <dbReference type="ARBA" id="ARBA00004123"/>
    </source>
</evidence>
<keyword evidence="7" id="KW-1185">Reference proteome</keyword>
<dbReference type="InterPro" id="IPR007582">
    <property type="entry name" value="TFIID_NTD2"/>
</dbReference>
<dbReference type="Pfam" id="PF04494">
    <property type="entry name" value="TFIID_NTD2"/>
    <property type="match status" value="1"/>
</dbReference>
<dbReference type="InterPro" id="IPR037264">
    <property type="entry name" value="TFIID_NTD2_sf"/>
</dbReference>
<dbReference type="CDD" id="cd08044">
    <property type="entry name" value="TAF5_NTD2"/>
    <property type="match status" value="1"/>
</dbReference>
<gene>
    <name evidence="6" type="ORF">MGAL_10B088938</name>
</gene>
<dbReference type="EMBL" id="UYJE01000772">
    <property type="protein sequence ID" value="VDH96324.1"/>
    <property type="molecule type" value="Genomic_DNA"/>
</dbReference>
<dbReference type="SUPFAM" id="SSF160897">
    <property type="entry name" value="Taf5 N-terminal domain-like"/>
    <property type="match status" value="1"/>
</dbReference>
<feature type="compositionally biased region" description="Basic and acidic residues" evidence="3">
    <location>
        <begin position="270"/>
        <end position="282"/>
    </location>
</feature>
<proteinExistence type="predicted"/>